<dbReference type="Proteomes" id="UP000460715">
    <property type="component" value="Unassembled WGS sequence"/>
</dbReference>
<evidence type="ECO:0000313" key="2">
    <source>
        <dbReference type="EMBL" id="MXP65037.1"/>
    </source>
</evidence>
<evidence type="ECO:0000313" key="3">
    <source>
        <dbReference type="Proteomes" id="UP000460715"/>
    </source>
</evidence>
<comment type="caution">
    <text evidence="2">The sequence shown here is derived from an EMBL/GenBank/DDBJ whole genome shotgun (WGS) entry which is preliminary data.</text>
</comment>
<accession>A0A845BIC4</accession>
<name>A0A845BIC4_9PROT</name>
<dbReference type="EMBL" id="SNVJ01000017">
    <property type="protein sequence ID" value="MXP65037.1"/>
    <property type="molecule type" value="Genomic_DNA"/>
</dbReference>
<sequence>MEGDVLGRAVGGVDGEDEALLAGEGGAGAEALSSRVSPPLRPAPSKSVTTSWPMPLAMTKVSLPPPPVSTSLPARPSRVLGLSLPMMRLASALPVPAVQEVPVMTRFSTLPGKVWLESQLPAVP</sequence>
<evidence type="ECO:0000256" key="1">
    <source>
        <dbReference type="SAM" id="MobiDB-lite"/>
    </source>
</evidence>
<keyword evidence="3" id="KW-1185">Reference proteome</keyword>
<protein>
    <submittedName>
        <fullName evidence="2">Uncharacterized protein</fullName>
    </submittedName>
</protein>
<feature type="region of interest" description="Disordered" evidence="1">
    <location>
        <begin position="1"/>
        <end position="51"/>
    </location>
</feature>
<organism evidence="2 3">
    <name type="scientific">Teichococcus coralli</name>
    <dbReference type="NCBI Taxonomy" id="2545983"/>
    <lineage>
        <taxon>Bacteria</taxon>
        <taxon>Pseudomonadati</taxon>
        <taxon>Pseudomonadota</taxon>
        <taxon>Alphaproteobacteria</taxon>
        <taxon>Acetobacterales</taxon>
        <taxon>Roseomonadaceae</taxon>
        <taxon>Roseomonas</taxon>
    </lineage>
</organism>
<dbReference type="AlphaFoldDB" id="A0A845BIC4"/>
<proteinExistence type="predicted"/>
<reference evidence="2 3" key="1">
    <citation type="submission" date="2019-03" db="EMBL/GenBank/DDBJ databases">
        <title>Roseomonas sp. a novel Roseomonas species isolated from Sea whip Gorgonian.</title>
        <authorList>
            <person name="Li F."/>
            <person name="Pan X."/>
            <person name="Huang S."/>
            <person name="Li Z."/>
            <person name="Meng B."/>
        </authorList>
    </citation>
    <scope>NUCLEOTIDE SEQUENCE [LARGE SCALE GENOMIC DNA]</scope>
    <source>
        <strain evidence="2 3">M0104</strain>
    </source>
</reference>
<gene>
    <name evidence="2" type="ORF">E0493_16950</name>
</gene>